<evidence type="ECO:0000313" key="7">
    <source>
        <dbReference type="Proteomes" id="UP000008022"/>
    </source>
</evidence>
<proteinExistence type="inferred from homology"/>
<reference evidence="7" key="1">
    <citation type="submission" date="2013-06" db="EMBL/GenBank/DDBJ databases">
        <authorList>
            <person name="Zhao Q."/>
        </authorList>
    </citation>
    <scope>NUCLEOTIDE SEQUENCE</scope>
    <source>
        <strain evidence="7">cv. W1943</strain>
    </source>
</reference>
<keyword evidence="7" id="KW-1185">Reference proteome</keyword>
<evidence type="ECO:0000313" key="6">
    <source>
        <dbReference type="EnsemblPlants" id="ORUFI11G05910.1"/>
    </source>
</evidence>
<evidence type="ECO:0000256" key="1">
    <source>
        <dbReference type="ARBA" id="ARBA00008773"/>
    </source>
</evidence>
<feature type="compositionally biased region" description="Basic and acidic residues" evidence="5">
    <location>
        <begin position="109"/>
        <end position="120"/>
    </location>
</feature>
<protein>
    <recommendedName>
        <fullName evidence="8">Glucan endo-1,3-beta-D-glucosidase</fullName>
    </recommendedName>
</protein>
<accession>A0A0E0R5C7</accession>
<dbReference type="PANTHER" id="PTHR32227">
    <property type="entry name" value="GLUCAN ENDO-1,3-BETA-GLUCOSIDASE BG1-RELATED-RELATED"/>
    <property type="match status" value="1"/>
</dbReference>
<evidence type="ECO:0000256" key="2">
    <source>
        <dbReference type="ARBA" id="ARBA00022801"/>
    </source>
</evidence>
<keyword evidence="3" id="KW-0326">Glycosidase</keyword>
<dbReference type="Gene3D" id="3.20.20.80">
    <property type="entry name" value="Glycosidases"/>
    <property type="match status" value="1"/>
</dbReference>
<dbReference type="AlphaFoldDB" id="A0A0E0R5C7"/>
<dbReference type="STRING" id="4529.A0A0E0R5C7"/>
<dbReference type="InterPro" id="IPR000490">
    <property type="entry name" value="Glyco_hydro_17"/>
</dbReference>
<dbReference type="EnsemblPlants" id="ORUFI11G05910.1">
    <property type="protein sequence ID" value="ORUFI11G05910.1"/>
    <property type="gene ID" value="ORUFI11G05910"/>
</dbReference>
<evidence type="ECO:0000256" key="5">
    <source>
        <dbReference type="SAM" id="MobiDB-lite"/>
    </source>
</evidence>
<dbReference type="GO" id="GO:0004553">
    <property type="term" value="F:hydrolase activity, hydrolyzing O-glycosyl compounds"/>
    <property type="evidence" value="ECO:0007669"/>
    <property type="project" value="InterPro"/>
</dbReference>
<dbReference type="InterPro" id="IPR017853">
    <property type="entry name" value="GH"/>
</dbReference>
<dbReference type="OMA" id="INSAMFT"/>
<dbReference type="Gramene" id="ORUFI11G05910.1">
    <property type="protein sequence ID" value="ORUFI11G05910.1"/>
    <property type="gene ID" value="ORUFI11G05910"/>
</dbReference>
<dbReference type="Proteomes" id="UP000008022">
    <property type="component" value="Unassembled WGS sequence"/>
</dbReference>
<dbReference type="Pfam" id="PF00332">
    <property type="entry name" value="Glyco_hydro_17"/>
    <property type="match status" value="1"/>
</dbReference>
<comment type="similarity">
    <text evidence="1 4">Belongs to the glycosyl hydrolase 17 family.</text>
</comment>
<dbReference type="GO" id="GO:0005975">
    <property type="term" value="P:carbohydrate metabolic process"/>
    <property type="evidence" value="ECO:0007669"/>
    <property type="project" value="InterPro"/>
</dbReference>
<sequence>MENVHAALAVADLGHIKVTTSVSQATIGVHIPPSASKFTDEAKSFLSYVIPFLERTHAPLLANLYPYFISYNPGGMDINSAMFTASERAAAGGGGVRARGGRRSGGAEQRWRQAGERAAR</sequence>
<name>A0A0E0R5C7_ORYRU</name>
<organism evidence="6 7">
    <name type="scientific">Oryza rufipogon</name>
    <name type="common">Brownbeard rice</name>
    <name type="synonym">Asian wild rice</name>
    <dbReference type="NCBI Taxonomy" id="4529"/>
    <lineage>
        <taxon>Eukaryota</taxon>
        <taxon>Viridiplantae</taxon>
        <taxon>Streptophyta</taxon>
        <taxon>Embryophyta</taxon>
        <taxon>Tracheophyta</taxon>
        <taxon>Spermatophyta</taxon>
        <taxon>Magnoliopsida</taxon>
        <taxon>Liliopsida</taxon>
        <taxon>Poales</taxon>
        <taxon>Poaceae</taxon>
        <taxon>BOP clade</taxon>
        <taxon>Oryzoideae</taxon>
        <taxon>Oryzeae</taxon>
        <taxon>Oryzinae</taxon>
        <taxon>Oryza</taxon>
    </lineage>
</organism>
<dbReference type="InterPro" id="IPR044965">
    <property type="entry name" value="Glyco_hydro_17_plant"/>
</dbReference>
<feature type="region of interest" description="Disordered" evidence="5">
    <location>
        <begin position="92"/>
        <end position="120"/>
    </location>
</feature>
<evidence type="ECO:0000256" key="3">
    <source>
        <dbReference type="ARBA" id="ARBA00023295"/>
    </source>
</evidence>
<reference evidence="6" key="2">
    <citation type="submission" date="2015-06" db="UniProtKB">
        <authorList>
            <consortium name="EnsemblPlants"/>
        </authorList>
    </citation>
    <scope>IDENTIFICATION</scope>
</reference>
<dbReference type="SUPFAM" id="SSF51445">
    <property type="entry name" value="(Trans)glycosidases"/>
    <property type="match status" value="1"/>
</dbReference>
<dbReference type="HOGENOM" id="CLU_162262_0_0_1"/>
<keyword evidence="2" id="KW-0378">Hydrolase</keyword>
<evidence type="ECO:0000256" key="4">
    <source>
        <dbReference type="RuleBase" id="RU004335"/>
    </source>
</evidence>
<evidence type="ECO:0008006" key="8">
    <source>
        <dbReference type="Google" id="ProtNLM"/>
    </source>
</evidence>